<gene>
    <name evidence="3" type="primary">axeA1_3</name>
    <name evidence="3" type="ORF">SV7mr_26190</name>
</gene>
<dbReference type="Pfam" id="PF20434">
    <property type="entry name" value="BD-FAE"/>
    <property type="match status" value="1"/>
</dbReference>
<dbReference type="InterPro" id="IPR049492">
    <property type="entry name" value="BD-FAE-like_dom"/>
</dbReference>
<dbReference type="Gene3D" id="3.40.50.1820">
    <property type="entry name" value="alpha/beta hydrolase"/>
    <property type="match status" value="1"/>
</dbReference>
<dbReference type="EMBL" id="CP036272">
    <property type="protein sequence ID" value="QDT60102.1"/>
    <property type="molecule type" value="Genomic_DNA"/>
</dbReference>
<dbReference type="Proteomes" id="UP000315003">
    <property type="component" value="Chromosome"/>
</dbReference>
<dbReference type="InterPro" id="IPR050300">
    <property type="entry name" value="GDXG_lipolytic_enzyme"/>
</dbReference>
<dbReference type="RefSeq" id="WP_145272385.1">
    <property type="nucleotide sequence ID" value="NZ_CP036272.1"/>
</dbReference>
<evidence type="ECO:0000256" key="1">
    <source>
        <dbReference type="ARBA" id="ARBA00022801"/>
    </source>
</evidence>
<proteinExistence type="predicted"/>
<name>A0A517SVF2_9BACT</name>
<dbReference type="PANTHER" id="PTHR48081">
    <property type="entry name" value="AB HYDROLASE SUPERFAMILY PROTEIN C4A8.06C"/>
    <property type="match status" value="1"/>
</dbReference>
<dbReference type="GO" id="GO:0046555">
    <property type="term" value="F:acetylxylan esterase activity"/>
    <property type="evidence" value="ECO:0007669"/>
    <property type="project" value="UniProtKB-EC"/>
</dbReference>
<protein>
    <submittedName>
        <fullName evidence="3">Acetylxylan esterase</fullName>
        <ecNumber evidence="3">3.1.1.72</ecNumber>
    </submittedName>
</protein>
<dbReference type="EC" id="3.1.1.72" evidence="3"/>
<reference evidence="3 4" key="1">
    <citation type="submission" date="2019-02" db="EMBL/GenBank/DDBJ databases">
        <title>Deep-cultivation of Planctomycetes and their phenomic and genomic characterization uncovers novel biology.</title>
        <authorList>
            <person name="Wiegand S."/>
            <person name="Jogler M."/>
            <person name="Boedeker C."/>
            <person name="Pinto D."/>
            <person name="Vollmers J."/>
            <person name="Rivas-Marin E."/>
            <person name="Kohn T."/>
            <person name="Peeters S.H."/>
            <person name="Heuer A."/>
            <person name="Rast P."/>
            <person name="Oberbeckmann S."/>
            <person name="Bunk B."/>
            <person name="Jeske O."/>
            <person name="Meyerdierks A."/>
            <person name="Storesund J.E."/>
            <person name="Kallscheuer N."/>
            <person name="Luecker S."/>
            <person name="Lage O.M."/>
            <person name="Pohl T."/>
            <person name="Merkel B.J."/>
            <person name="Hornburger P."/>
            <person name="Mueller R.-W."/>
            <person name="Bruemmer F."/>
            <person name="Labrenz M."/>
            <person name="Spormann A.M."/>
            <person name="Op den Camp H."/>
            <person name="Overmann J."/>
            <person name="Amann R."/>
            <person name="Jetten M.S.M."/>
            <person name="Mascher T."/>
            <person name="Medema M.H."/>
            <person name="Devos D.P."/>
            <person name="Kaster A.-K."/>
            <person name="Ovreas L."/>
            <person name="Rohde M."/>
            <person name="Galperin M.Y."/>
            <person name="Jogler C."/>
        </authorList>
    </citation>
    <scope>NUCLEOTIDE SEQUENCE [LARGE SCALE GENOMIC DNA]</scope>
    <source>
        <strain evidence="3 4">SV_7m_r</strain>
    </source>
</reference>
<evidence type="ECO:0000313" key="3">
    <source>
        <dbReference type="EMBL" id="QDT60102.1"/>
    </source>
</evidence>
<feature type="domain" description="BD-FAE-like" evidence="2">
    <location>
        <begin position="69"/>
        <end position="260"/>
    </location>
</feature>
<accession>A0A517SVF2</accession>
<dbReference type="PANTHER" id="PTHR48081:SF6">
    <property type="entry name" value="PEPTIDASE S9 PROLYL OLIGOPEPTIDASE CATALYTIC DOMAIN-CONTAINING PROTEIN"/>
    <property type="match status" value="1"/>
</dbReference>
<dbReference type="AlphaFoldDB" id="A0A517SVF2"/>
<organism evidence="3 4">
    <name type="scientific">Stieleria bergensis</name>
    <dbReference type="NCBI Taxonomy" id="2528025"/>
    <lineage>
        <taxon>Bacteria</taxon>
        <taxon>Pseudomonadati</taxon>
        <taxon>Planctomycetota</taxon>
        <taxon>Planctomycetia</taxon>
        <taxon>Pirellulales</taxon>
        <taxon>Pirellulaceae</taxon>
        <taxon>Stieleria</taxon>
    </lineage>
</organism>
<evidence type="ECO:0000313" key="4">
    <source>
        <dbReference type="Proteomes" id="UP000315003"/>
    </source>
</evidence>
<dbReference type="SUPFAM" id="SSF53474">
    <property type="entry name" value="alpha/beta-Hydrolases"/>
    <property type="match status" value="1"/>
</dbReference>
<dbReference type="OrthoDB" id="9794725at2"/>
<keyword evidence="4" id="KW-1185">Reference proteome</keyword>
<dbReference type="InterPro" id="IPR029058">
    <property type="entry name" value="AB_hydrolase_fold"/>
</dbReference>
<sequence>MTLTWKSPALHLACFAVALISPLFLPSDSRVLAQEHAGQTMELWQGGVPGVTLKADGDVPKLILRKVKSDQPTAGVVILPGGGYGGHAIGHEGHDFADWFESMGVTSVICTYRLRGKGNAGKGYGHPVPMQDAQRAIQTMRANAKQWNLDPNRIGVIGFSAGGHLCSTVSTQFNEGEPASVDPIARVSSRPDFSILCYPVIGFDKPYTHLGSQRNLLGANPDPKLVASLSNESRVTSKTPPTFLFHTAEDKPVPVQNSVQYYLSCIQHNVPVEMHLFPEGRHGLGLATQQAGANQWPALCKDWLKRRGILNK</sequence>
<keyword evidence="1 3" id="KW-0378">Hydrolase</keyword>
<evidence type="ECO:0000259" key="2">
    <source>
        <dbReference type="Pfam" id="PF20434"/>
    </source>
</evidence>